<keyword evidence="3" id="KW-1185">Reference proteome</keyword>
<dbReference type="EMBL" id="ML732304">
    <property type="protein sequence ID" value="KAB8070390.1"/>
    <property type="molecule type" value="Genomic_DNA"/>
</dbReference>
<feature type="region of interest" description="Disordered" evidence="1">
    <location>
        <begin position="828"/>
        <end position="889"/>
    </location>
</feature>
<dbReference type="Proteomes" id="UP000326565">
    <property type="component" value="Unassembled WGS sequence"/>
</dbReference>
<proteinExistence type="predicted"/>
<feature type="compositionally biased region" description="Low complexity" evidence="1">
    <location>
        <begin position="516"/>
        <end position="530"/>
    </location>
</feature>
<dbReference type="AlphaFoldDB" id="A0A5N5WT95"/>
<name>A0A5N5WT95_9EURO</name>
<organism evidence="2 3">
    <name type="scientific">Aspergillus leporis</name>
    <dbReference type="NCBI Taxonomy" id="41062"/>
    <lineage>
        <taxon>Eukaryota</taxon>
        <taxon>Fungi</taxon>
        <taxon>Dikarya</taxon>
        <taxon>Ascomycota</taxon>
        <taxon>Pezizomycotina</taxon>
        <taxon>Eurotiomycetes</taxon>
        <taxon>Eurotiomycetidae</taxon>
        <taxon>Eurotiales</taxon>
        <taxon>Aspergillaceae</taxon>
        <taxon>Aspergillus</taxon>
        <taxon>Aspergillus subgen. Circumdati</taxon>
    </lineage>
</organism>
<gene>
    <name evidence="2" type="ORF">BDV29DRAFT_180982</name>
</gene>
<evidence type="ECO:0000256" key="1">
    <source>
        <dbReference type="SAM" id="MobiDB-lite"/>
    </source>
</evidence>
<feature type="compositionally biased region" description="Polar residues" evidence="1">
    <location>
        <begin position="504"/>
        <end position="514"/>
    </location>
</feature>
<sequence>MAEASSAYASFRVSSDLAQLSDDDEFLSSASTTSEVSEARLMEKKRSAQEIVMESTRNCHESTRHNISAESPSTKDMDDALGRSAVKAAGGKFVCGGEAIGVTKRPLQLLDLPMDLLRMITKEVTHTNDLTSLALTCSSLHALAIPQMYSRFDIVWPDTLSSSDHPAGVDALSYGLATLVMGEDIFHELPPTHRSAAPCPNCGCGTNHGRPIPRPETDTIRRIRRGNYYAQHTRKFSVGNGPLIWVQEYSVTKETGKMLGTLVALAIARMINLETFIWDMPTGVLRDVWIALSSLADRPGLECRLERVWVRWHDNSENAMRPTPTASSLTLPDTQSTFISPGPGPLPLQKYAHVEYPTLSVLPPLKSLSVLDIDEPSYLEEMAVLIERSRVRLKELRIGISSKIYHAEWLKALGGWSPVQQTTSNPVVSGWPKVGGVLGVLLGRPNNHFISELAADQSSMKAAEPGQHGDHQEPNGLAPQAEDVTNNGTSSGSSPVQPLETGLTGPTEQASKATDTSEISSASSSQATEQLHPMQPPKTEDLPELSIKSSETNQYMLSAPDTGSKSDPLRLEILELERLALSIPVMVHALDWTRVTKLTILRCDGHEKLWRALRRQYSPSTASRSSPKSGKKNGSSQVDSSSDYLLRLKHIHTDAVSPYLLLFIKDAIAPNTLESLFLHEAPMYDSIVQVNAIYRNVIRNHRMSLKRILVDSTERSPGGVEIATSRWRKWMFTREMISFVTSGRMPRLRELSMTIHSKDWHYFLQRLPNIPHLRALHIPHVAHPIHRDPRELALQILDIVTIRPEVGISYIGIQTKCYEILEGKRGEKDDFDDADDSHSEGFVPGSEDWPPSDTNDDDSGDDVAGSTLESNSELSSDDRSSSDGDDSEFESNRLRVAFRLREILFYDDKISIFKARHGVL</sequence>
<feature type="compositionally biased region" description="Polar residues" evidence="1">
    <location>
        <begin position="483"/>
        <end position="496"/>
    </location>
</feature>
<evidence type="ECO:0008006" key="4">
    <source>
        <dbReference type="Google" id="ProtNLM"/>
    </source>
</evidence>
<dbReference type="OrthoDB" id="3199516at2759"/>
<evidence type="ECO:0000313" key="2">
    <source>
        <dbReference type="EMBL" id="KAB8070390.1"/>
    </source>
</evidence>
<accession>A0A5N5WT95</accession>
<evidence type="ECO:0000313" key="3">
    <source>
        <dbReference type="Proteomes" id="UP000326565"/>
    </source>
</evidence>
<reference evidence="2 3" key="1">
    <citation type="submission" date="2019-04" db="EMBL/GenBank/DDBJ databases">
        <title>Friends and foes A comparative genomics study of 23 Aspergillus species from section Flavi.</title>
        <authorList>
            <consortium name="DOE Joint Genome Institute"/>
            <person name="Kjaerbolling I."/>
            <person name="Vesth T."/>
            <person name="Frisvad J.C."/>
            <person name="Nybo J.L."/>
            <person name="Theobald S."/>
            <person name="Kildgaard S."/>
            <person name="Isbrandt T."/>
            <person name="Kuo A."/>
            <person name="Sato A."/>
            <person name="Lyhne E.K."/>
            <person name="Kogle M.E."/>
            <person name="Wiebenga A."/>
            <person name="Kun R.S."/>
            <person name="Lubbers R.J."/>
            <person name="Makela M.R."/>
            <person name="Barry K."/>
            <person name="Chovatia M."/>
            <person name="Clum A."/>
            <person name="Daum C."/>
            <person name="Haridas S."/>
            <person name="He G."/>
            <person name="LaButti K."/>
            <person name="Lipzen A."/>
            <person name="Mondo S."/>
            <person name="Riley R."/>
            <person name="Salamov A."/>
            <person name="Simmons B.A."/>
            <person name="Magnuson J.K."/>
            <person name="Henrissat B."/>
            <person name="Mortensen U.H."/>
            <person name="Larsen T.O."/>
            <person name="Devries R.P."/>
            <person name="Grigoriev I.V."/>
            <person name="Machida M."/>
            <person name="Baker S.E."/>
            <person name="Andersen M.R."/>
        </authorList>
    </citation>
    <scope>NUCLEOTIDE SEQUENCE [LARGE SCALE GENOMIC DNA]</scope>
    <source>
        <strain evidence="2 3">CBS 151.66</strain>
    </source>
</reference>
<feature type="region of interest" description="Disordered" evidence="1">
    <location>
        <begin position="457"/>
        <end position="542"/>
    </location>
</feature>
<protein>
    <recommendedName>
        <fullName evidence="4">F-box domain-containing protein</fullName>
    </recommendedName>
</protein>